<dbReference type="AlphaFoldDB" id="A0A316F0V9"/>
<dbReference type="PANTHER" id="PTHR44051:SF8">
    <property type="entry name" value="GLUTATHIONE S-TRANSFERASE GSTA"/>
    <property type="match status" value="1"/>
</dbReference>
<comment type="caution">
    <text evidence="3">The sequence shown here is derived from an EMBL/GenBank/DDBJ whole genome shotgun (WGS) entry which is preliminary data.</text>
</comment>
<dbReference type="InterPro" id="IPR010987">
    <property type="entry name" value="Glutathione-S-Trfase_C-like"/>
</dbReference>
<dbReference type="Pfam" id="PF13410">
    <property type="entry name" value="GST_C_2"/>
    <property type="match status" value="1"/>
</dbReference>
<dbReference type="InterPro" id="IPR036282">
    <property type="entry name" value="Glutathione-S-Trfase_C_sf"/>
</dbReference>
<dbReference type="Pfam" id="PF02798">
    <property type="entry name" value="GST_N"/>
    <property type="match status" value="1"/>
</dbReference>
<dbReference type="InterPro" id="IPR004045">
    <property type="entry name" value="Glutathione_S-Trfase_N"/>
</dbReference>
<proteinExistence type="predicted"/>
<dbReference type="CDD" id="cd03057">
    <property type="entry name" value="GST_N_Beta"/>
    <property type="match status" value="1"/>
</dbReference>
<organism evidence="3 4">
    <name type="scientific">Cupriavidus plantarum</name>
    <dbReference type="NCBI Taxonomy" id="942865"/>
    <lineage>
        <taxon>Bacteria</taxon>
        <taxon>Pseudomonadati</taxon>
        <taxon>Pseudomonadota</taxon>
        <taxon>Betaproteobacteria</taxon>
        <taxon>Burkholderiales</taxon>
        <taxon>Burkholderiaceae</taxon>
        <taxon>Cupriavidus</taxon>
    </lineage>
</organism>
<dbReference type="RefSeq" id="WP_109581090.1">
    <property type="nucleotide sequence ID" value="NZ_QGGT01000001.1"/>
</dbReference>
<gene>
    <name evidence="3" type="ORF">C7419_1011240</name>
</gene>
<dbReference type="PROSITE" id="PS50405">
    <property type="entry name" value="GST_CTER"/>
    <property type="match status" value="1"/>
</dbReference>
<keyword evidence="3" id="KW-0808">Transferase</keyword>
<evidence type="ECO:0000313" key="4">
    <source>
        <dbReference type="Proteomes" id="UP000245754"/>
    </source>
</evidence>
<dbReference type="SUPFAM" id="SSF52833">
    <property type="entry name" value="Thioredoxin-like"/>
    <property type="match status" value="1"/>
</dbReference>
<sequence length="182" mass="20435">MKLYIAQATCSLAAQVIANELGLNPELIHYDVFDKSTTAQDDFLEVNPLAYVPVLVLDDKEKTHLTETTIITSYLADQHLAAGLIPPHGTLERVKFDQLLTFLATEVAQKHIPLMRKLQTESGTEWTRNKLVMAYSKLDEMLADGRQYLTGDTFTVADAYVWATLWHITDVMQQRRAGSPVA</sequence>
<dbReference type="SFLD" id="SFLDS00019">
    <property type="entry name" value="Glutathione_Transferase_(cytos"/>
    <property type="match status" value="1"/>
</dbReference>
<protein>
    <submittedName>
        <fullName evidence="3">Glutathione S-transferase</fullName>
    </submittedName>
</protein>
<dbReference type="SFLD" id="SFLDG00358">
    <property type="entry name" value="Main_(cytGST)"/>
    <property type="match status" value="1"/>
</dbReference>
<dbReference type="InterPro" id="IPR036249">
    <property type="entry name" value="Thioredoxin-like_sf"/>
</dbReference>
<dbReference type="Gene3D" id="3.40.30.10">
    <property type="entry name" value="Glutaredoxin"/>
    <property type="match status" value="1"/>
</dbReference>
<dbReference type="PROSITE" id="PS50404">
    <property type="entry name" value="GST_NTER"/>
    <property type="match status" value="1"/>
</dbReference>
<accession>A0A316F0V9</accession>
<dbReference type="EMBL" id="QGGT01000001">
    <property type="protein sequence ID" value="PWK37358.1"/>
    <property type="molecule type" value="Genomic_DNA"/>
</dbReference>
<feature type="domain" description="GST C-terminal" evidence="2">
    <location>
        <begin position="89"/>
        <end position="182"/>
    </location>
</feature>
<dbReference type="Proteomes" id="UP000245754">
    <property type="component" value="Unassembled WGS sequence"/>
</dbReference>
<evidence type="ECO:0000259" key="1">
    <source>
        <dbReference type="PROSITE" id="PS50404"/>
    </source>
</evidence>
<dbReference type="InterPro" id="IPR040079">
    <property type="entry name" value="Glutathione_S-Trfase"/>
</dbReference>
<dbReference type="OrthoDB" id="8772754at2"/>
<keyword evidence="4" id="KW-1185">Reference proteome</keyword>
<evidence type="ECO:0000313" key="3">
    <source>
        <dbReference type="EMBL" id="PWK37358.1"/>
    </source>
</evidence>
<name>A0A316F0V9_9BURK</name>
<feature type="domain" description="GST N-terminal" evidence="1">
    <location>
        <begin position="1"/>
        <end position="83"/>
    </location>
</feature>
<evidence type="ECO:0000259" key="2">
    <source>
        <dbReference type="PROSITE" id="PS50405"/>
    </source>
</evidence>
<dbReference type="PANTHER" id="PTHR44051">
    <property type="entry name" value="GLUTATHIONE S-TRANSFERASE-RELATED"/>
    <property type="match status" value="1"/>
</dbReference>
<dbReference type="GO" id="GO:0016740">
    <property type="term" value="F:transferase activity"/>
    <property type="evidence" value="ECO:0007669"/>
    <property type="project" value="UniProtKB-KW"/>
</dbReference>
<reference evidence="3 4" key="1">
    <citation type="submission" date="2018-05" db="EMBL/GenBank/DDBJ databases">
        <title>Genomic Encyclopedia of Type Strains, Phase IV (KMG-V): Genome sequencing to study the core and pangenomes of soil and plant-associated prokaryotes.</title>
        <authorList>
            <person name="Whitman W."/>
        </authorList>
    </citation>
    <scope>NUCLEOTIDE SEQUENCE [LARGE SCALE GENOMIC DNA]</scope>
    <source>
        <strain evidence="3 4">SLV-132</strain>
    </source>
</reference>
<dbReference type="Gene3D" id="1.20.1050.10">
    <property type="match status" value="1"/>
</dbReference>
<dbReference type="SUPFAM" id="SSF47616">
    <property type="entry name" value="GST C-terminal domain-like"/>
    <property type="match status" value="1"/>
</dbReference>